<dbReference type="Proteomes" id="UP000638313">
    <property type="component" value="Unassembled WGS sequence"/>
</dbReference>
<protein>
    <submittedName>
        <fullName evidence="2">Amino acid transporter</fullName>
    </submittedName>
</protein>
<name>A0A919B5Z9_9ACTN</name>
<keyword evidence="1" id="KW-0472">Membrane</keyword>
<dbReference type="EMBL" id="BNBD01000007">
    <property type="protein sequence ID" value="GHF53572.1"/>
    <property type="molecule type" value="Genomic_DNA"/>
</dbReference>
<feature type="transmembrane region" description="Helical" evidence="1">
    <location>
        <begin position="122"/>
        <end position="150"/>
    </location>
</feature>
<feature type="transmembrane region" description="Helical" evidence="1">
    <location>
        <begin position="349"/>
        <end position="370"/>
    </location>
</feature>
<organism evidence="2 3">
    <name type="scientific">Streptomyces mashuensis</name>
    <dbReference type="NCBI Taxonomy" id="33904"/>
    <lineage>
        <taxon>Bacteria</taxon>
        <taxon>Bacillati</taxon>
        <taxon>Actinomycetota</taxon>
        <taxon>Actinomycetes</taxon>
        <taxon>Kitasatosporales</taxon>
        <taxon>Streptomycetaceae</taxon>
        <taxon>Streptomyces</taxon>
    </lineage>
</organism>
<keyword evidence="1" id="KW-0812">Transmembrane</keyword>
<keyword evidence="1" id="KW-1133">Transmembrane helix</keyword>
<feature type="transmembrane region" description="Helical" evidence="1">
    <location>
        <begin position="292"/>
        <end position="315"/>
    </location>
</feature>
<reference evidence="2" key="1">
    <citation type="journal article" date="2014" name="Int. J. Syst. Evol. Microbiol.">
        <title>Complete genome sequence of Corynebacterium casei LMG S-19264T (=DSM 44701T), isolated from a smear-ripened cheese.</title>
        <authorList>
            <consortium name="US DOE Joint Genome Institute (JGI-PGF)"/>
            <person name="Walter F."/>
            <person name="Albersmeier A."/>
            <person name="Kalinowski J."/>
            <person name="Ruckert C."/>
        </authorList>
    </citation>
    <scope>NUCLEOTIDE SEQUENCE</scope>
    <source>
        <strain evidence="2">JCM 4059</strain>
    </source>
</reference>
<evidence type="ECO:0000313" key="2">
    <source>
        <dbReference type="EMBL" id="GHF53572.1"/>
    </source>
</evidence>
<feature type="transmembrane region" description="Helical" evidence="1">
    <location>
        <begin position="73"/>
        <end position="101"/>
    </location>
</feature>
<dbReference type="AlphaFoldDB" id="A0A919B5Z9"/>
<sequence>MTVTRVKPARTEPERPVSRRWRAWLLEGLSEQSARHPGPHGTPPEEHEGHSWWRVMCLTGVDYFSTLGYQPGIAALAAGLLSPLATLVLIALTLLGALPVYRRVARESPHGEGSIAMLERLLPWWAGKLFVLVLLGFAATDFMITITLSAADASAHVVENPFAPSWMRHANVWITLLLLAGLGAVFLKGFREAIRVAVLLVGVYLVLNLVVLATAVWHVAAGPEVVGDWWRSLTTDYSSPFAMIGVALLVFPRLALGMSGFETGVAVMPQIRGGTGDTYDNPAGRVRDTRRLLTTAALFMSGFLLVSSLATTVLIPAKEFEKGGEANGRALAYLAHRYLGEVFGTVYDVSTIAILWFAGASALAGLLNLVPRFLPRYGMAPEWTRAVRPLVLLFMAVSVTITILFDADVDAQGGAYATGVLVLILSASFAATIAARHRGHTAATAGFAVITAVFAYTLVTNVIERPDGLKIASFFIAGILLSSLGSRVSRSFELRAVNVTFDEGAERLIDEVAAAGPLRIIANEPDERDEAAYREKEYSQREETHIPDGSPVLFLEVTVQDSSDFTADLKVTGEHRHGARILRVEGPGVPNTIAAVLMELRNRTDRVPHAYFNWTEGHPLSHLLRFLVFGDGEVAPVTREVLRRAEPDLSRRPRIHVG</sequence>
<feature type="transmembrane region" description="Helical" evidence="1">
    <location>
        <begin position="390"/>
        <end position="407"/>
    </location>
</feature>
<evidence type="ECO:0000313" key="3">
    <source>
        <dbReference type="Proteomes" id="UP000638313"/>
    </source>
</evidence>
<feature type="transmembrane region" description="Helical" evidence="1">
    <location>
        <begin position="413"/>
        <end position="435"/>
    </location>
</feature>
<comment type="caution">
    <text evidence="2">The sequence shown here is derived from an EMBL/GenBank/DDBJ whole genome shotgun (WGS) entry which is preliminary data.</text>
</comment>
<feature type="transmembrane region" description="Helical" evidence="1">
    <location>
        <begin position="442"/>
        <end position="463"/>
    </location>
</feature>
<feature type="transmembrane region" description="Helical" evidence="1">
    <location>
        <begin position="237"/>
        <end position="256"/>
    </location>
</feature>
<gene>
    <name evidence="2" type="ORF">GCM10010218_38830</name>
</gene>
<proteinExistence type="predicted"/>
<keyword evidence="3" id="KW-1185">Reference proteome</keyword>
<feature type="transmembrane region" description="Helical" evidence="1">
    <location>
        <begin position="197"/>
        <end position="217"/>
    </location>
</feature>
<reference evidence="2" key="2">
    <citation type="submission" date="2020-09" db="EMBL/GenBank/DDBJ databases">
        <authorList>
            <person name="Sun Q."/>
            <person name="Ohkuma M."/>
        </authorList>
    </citation>
    <scope>NUCLEOTIDE SEQUENCE</scope>
    <source>
        <strain evidence="2">JCM 4059</strain>
    </source>
</reference>
<feature type="transmembrane region" description="Helical" evidence="1">
    <location>
        <begin position="170"/>
        <end position="190"/>
    </location>
</feature>
<accession>A0A919B5Z9</accession>
<dbReference type="RefSeq" id="WP_190130900.1">
    <property type="nucleotide sequence ID" value="NZ_BNBD01000007.1"/>
</dbReference>
<evidence type="ECO:0000256" key="1">
    <source>
        <dbReference type="SAM" id="Phobius"/>
    </source>
</evidence>
<dbReference type="Gene3D" id="1.20.1740.10">
    <property type="entry name" value="Amino acid/polyamine transporter I"/>
    <property type="match status" value="1"/>
</dbReference>